<dbReference type="Pfam" id="PF01478">
    <property type="entry name" value="Peptidase_A24"/>
    <property type="match status" value="1"/>
</dbReference>
<sequence>MEWLGWTIFLIIAGLLVFISWQDSRFRIISNKSLMVLLCLIVALLAVKWQFPHLVAALAVIAVFFPLFVCNIIGGGDVKMIAVLSLSLSWLQLVDFLLLTAFIGGAIGIIGLIFFRKTTKTRGIPYGVAISCAYIFIYTPLI</sequence>
<feature type="transmembrane region" description="Helical" evidence="1">
    <location>
        <begin position="54"/>
        <end position="76"/>
    </location>
</feature>
<dbReference type="InterPro" id="IPR000045">
    <property type="entry name" value="Prepilin_IV_endopep_pep"/>
</dbReference>
<dbReference type="GO" id="GO:0016020">
    <property type="term" value="C:membrane"/>
    <property type="evidence" value="ECO:0007669"/>
    <property type="project" value="InterPro"/>
</dbReference>
<dbReference type="Gene3D" id="1.20.120.1220">
    <property type="match status" value="1"/>
</dbReference>
<feature type="domain" description="Prepilin type IV endopeptidase peptidase" evidence="2">
    <location>
        <begin position="10"/>
        <end position="109"/>
    </location>
</feature>
<keyword evidence="1" id="KW-1133">Transmembrane helix</keyword>
<dbReference type="AlphaFoldDB" id="A0A6N3EYP5"/>
<keyword evidence="1" id="KW-0812">Transmembrane</keyword>
<evidence type="ECO:0000259" key="2">
    <source>
        <dbReference type="Pfam" id="PF01478"/>
    </source>
</evidence>
<feature type="transmembrane region" description="Helical" evidence="1">
    <location>
        <begin position="96"/>
        <end position="115"/>
    </location>
</feature>
<accession>A0A6N3EYP5</accession>
<feature type="transmembrane region" description="Helical" evidence="1">
    <location>
        <begin position="124"/>
        <end position="141"/>
    </location>
</feature>
<dbReference type="GO" id="GO:0004190">
    <property type="term" value="F:aspartic-type endopeptidase activity"/>
    <property type="evidence" value="ECO:0007669"/>
    <property type="project" value="InterPro"/>
</dbReference>
<dbReference type="EMBL" id="CACRTZ010000029">
    <property type="protein sequence ID" value="VYU44888.1"/>
    <property type="molecule type" value="Genomic_DNA"/>
</dbReference>
<proteinExistence type="predicted"/>
<reference evidence="3" key="1">
    <citation type="submission" date="2019-11" db="EMBL/GenBank/DDBJ databases">
        <authorList>
            <person name="Feng L."/>
        </authorList>
    </citation>
    <scope>NUCLEOTIDE SEQUENCE</scope>
    <source>
        <strain evidence="3">EMassiliensisLFYP7</strain>
    </source>
</reference>
<protein>
    <submittedName>
        <fullName evidence="3">Type IV leader peptidase family protein</fullName>
    </submittedName>
</protein>
<feature type="transmembrane region" description="Helical" evidence="1">
    <location>
        <begin position="5"/>
        <end position="22"/>
    </location>
</feature>
<dbReference type="RefSeq" id="WP_156566307.1">
    <property type="nucleotide sequence ID" value="NZ_CACRTZ010000029.1"/>
</dbReference>
<name>A0A6N3EYP5_9ENTR</name>
<organism evidence="3">
    <name type="scientific">Phytobacter massiliensis</name>
    <dbReference type="NCBI Taxonomy" id="1485952"/>
    <lineage>
        <taxon>Bacteria</taxon>
        <taxon>Pseudomonadati</taxon>
        <taxon>Pseudomonadota</taxon>
        <taxon>Gammaproteobacteria</taxon>
        <taxon>Enterobacterales</taxon>
        <taxon>Enterobacteriaceae</taxon>
        <taxon>Phytobacter</taxon>
    </lineage>
</organism>
<feature type="transmembrane region" description="Helical" evidence="1">
    <location>
        <begin position="28"/>
        <end position="47"/>
    </location>
</feature>
<evidence type="ECO:0000256" key="1">
    <source>
        <dbReference type="SAM" id="Phobius"/>
    </source>
</evidence>
<keyword evidence="1" id="KW-0472">Membrane</keyword>
<evidence type="ECO:0000313" key="3">
    <source>
        <dbReference type="EMBL" id="VYU44888.1"/>
    </source>
</evidence>
<gene>
    <name evidence="3" type="ORF">EMLFYP7_02412</name>
</gene>